<dbReference type="Proteomes" id="UP000049127">
    <property type="component" value="Unassembled WGS sequence"/>
</dbReference>
<dbReference type="GO" id="GO:0006412">
    <property type="term" value="P:translation"/>
    <property type="evidence" value="ECO:0007669"/>
    <property type="project" value="UniProtKB-KW"/>
</dbReference>
<accession>A0A0C7GAN1</accession>
<dbReference type="InterPro" id="IPR000640">
    <property type="entry name" value="EFG_V-like"/>
</dbReference>
<protein>
    <submittedName>
        <fullName evidence="7">Tetracycline resistance protein TetP</fullName>
    </submittedName>
</protein>
<evidence type="ECO:0000256" key="1">
    <source>
        <dbReference type="ARBA" id="ARBA00003987"/>
    </source>
</evidence>
<dbReference type="SUPFAM" id="SSF54980">
    <property type="entry name" value="EF-G C-terminal domain-like"/>
    <property type="match status" value="2"/>
</dbReference>
<dbReference type="PANTHER" id="PTHR43261">
    <property type="entry name" value="TRANSLATION ELONGATION FACTOR G-RELATED"/>
    <property type="match status" value="1"/>
</dbReference>
<dbReference type="CDD" id="cd03711">
    <property type="entry name" value="Tet_C"/>
    <property type="match status" value="1"/>
</dbReference>
<dbReference type="GO" id="GO:0046677">
    <property type="term" value="P:response to antibiotic"/>
    <property type="evidence" value="ECO:0007669"/>
    <property type="project" value="UniProtKB-KW"/>
</dbReference>
<evidence type="ECO:0000256" key="2">
    <source>
        <dbReference type="ARBA" id="ARBA00022741"/>
    </source>
</evidence>
<dbReference type="InterPro" id="IPR020568">
    <property type="entry name" value="Ribosomal_Su5_D2-typ_SF"/>
</dbReference>
<dbReference type="Pfam" id="PF00679">
    <property type="entry name" value="EFG_C"/>
    <property type="match status" value="1"/>
</dbReference>
<dbReference type="PRINTS" id="PR00315">
    <property type="entry name" value="ELONGATNFCT"/>
</dbReference>
<evidence type="ECO:0000256" key="3">
    <source>
        <dbReference type="ARBA" id="ARBA00022917"/>
    </source>
</evidence>
<feature type="domain" description="Tr-type G" evidence="6">
    <location>
        <begin position="1"/>
        <end position="238"/>
    </location>
</feature>
<dbReference type="Pfam" id="PF22042">
    <property type="entry name" value="EF-G_D2"/>
    <property type="match status" value="1"/>
</dbReference>
<dbReference type="InterPro" id="IPR053905">
    <property type="entry name" value="EF-G-like_DII"/>
</dbReference>
<dbReference type="SUPFAM" id="SSF54211">
    <property type="entry name" value="Ribosomal protein S5 domain 2-like"/>
    <property type="match status" value="1"/>
</dbReference>
<dbReference type="SMART" id="SM00838">
    <property type="entry name" value="EFG_C"/>
    <property type="match status" value="1"/>
</dbReference>
<dbReference type="Gene3D" id="3.40.50.300">
    <property type="entry name" value="P-loop containing nucleotide triphosphate hydrolases"/>
    <property type="match status" value="1"/>
</dbReference>
<dbReference type="InterPro" id="IPR005517">
    <property type="entry name" value="Transl_elong_EFG/EF2_IV"/>
</dbReference>
<dbReference type="InterPro" id="IPR027417">
    <property type="entry name" value="P-loop_NTPase"/>
</dbReference>
<sequence length="666" mass="76688">MKKTVGVFAHVDAGKTTFCEQILFNTNSIKNRGRVDDKNSFLDNHEIEKQRGITIFSDQGKFTYNNSQYYLIDTPGHIDFSPEMERSISIIDYAVIVISSVEKIQSHTKTVFRLLKKNNIPIFLFLNKIDREGCDIDGLIEDIKISLSDKVISLSENLIIENGDIHLSNELIEFIAENDENILEMYFNDKYEKDVWANSLIENIKKCNVYPILTGSALKDIGIKEFLEKFDYLTKTYYNNEEDFLGKIYKVKYDDSKNRVTYIKVISGKLEVKDEIKYLKEEKEIVEKINGIRIYNGIKFENINEVCSGDICALIGLNEASVGDYLFDSSLQFENIKRKFKNKEKFEMVPTLKSKVVYSEDLNIKEVINIFKILTQEEPSLNIIWNEILREIHIHVMGKIQLEVLKELIKRRFNIDINFGKCEILYKETIKNSTIGYGHFEPLGHYSEVHLKLKPLNANEGIKFKSIAHVDELSIGNQNLVKTHIFEKEHKGILGGFPITDIEITLITGRAHKKHTSGGDFREATFRALRQGLEQVENELLEPYYRFKIEIDSNYLGKVMSDIQKLHGEFENPLIKQDLCIVEGIGPVSTFMDYPLELLSFTKGNGNISFVFDGYRPCHNTEEVLSLKGYVKDSDIEYTSNSIFCSKGQGYVVKGSEAKDYMHCLK</sequence>
<keyword evidence="4" id="KW-0342">GTP-binding</keyword>
<evidence type="ECO:0000313" key="7">
    <source>
        <dbReference type="EMBL" id="CEQ04057.1"/>
    </source>
</evidence>
<dbReference type="EMBL" id="CEKZ01000003">
    <property type="protein sequence ID" value="CEQ04057.1"/>
    <property type="molecule type" value="Genomic_DNA"/>
</dbReference>
<name>A0A0C7GAN1_PARSO</name>
<dbReference type="AlphaFoldDB" id="A0A0C7GAN1"/>
<evidence type="ECO:0000259" key="6">
    <source>
        <dbReference type="PROSITE" id="PS51722"/>
    </source>
</evidence>
<evidence type="ECO:0000313" key="8">
    <source>
        <dbReference type="Proteomes" id="UP000049127"/>
    </source>
</evidence>
<dbReference type="GO" id="GO:0032790">
    <property type="term" value="P:ribosome disassembly"/>
    <property type="evidence" value="ECO:0007669"/>
    <property type="project" value="TreeGrafter"/>
</dbReference>
<keyword evidence="5" id="KW-0046">Antibiotic resistance</keyword>
<dbReference type="PRINTS" id="PR01037">
    <property type="entry name" value="TCRTETOQM"/>
</dbReference>
<dbReference type="InterPro" id="IPR009000">
    <property type="entry name" value="Transl_B-barrel_sf"/>
</dbReference>
<dbReference type="PANTHER" id="PTHR43261:SF1">
    <property type="entry name" value="RIBOSOME-RELEASING FACTOR 2, MITOCHONDRIAL"/>
    <property type="match status" value="1"/>
</dbReference>
<dbReference type="Gene3D" id="3.30.230.10">
    <property type="match status" value="1"/>
</dbReference>
<dbReference type="Pfam" id="PF03764">
    <property type="entry name" value="EFG_IV"/>
    <property type="match status" value="1"/>
</dbReference>
<reference evidence="7 8" key="1">
    <citation type="submission" date="2015-01" db="EMBL/GenBank/DDBJ databases">
        <authorList>
            <person name="Aslett A.Martin."/>
            <person name="De Silva Nishadi"/>
        </authorList>
    </citation>
    <scope>NUCLEOTIDE SEQUENCE [LARGE SCALE GENOMIC DNA]</scope>
    <source>
        <strain evidence="7 8">R28058</strain>
    </source>
</reference>
<dbReference type="NCBIfam" id="TIGR00231">
    <property type="entry name" value="small_GTP"/>
    <property type="match status" value="1"/>
</dbReference>
<dbReference type="Gene3D" id="3.30.70.870">
    <property type="entry name" value="Elongation Factor G (Translational Gtpase), domain 3"/>
    <property type="match status" value="1"/>
</dbReference>
<gene>
    <name evidence="7" type="primary">tetP</name>
    <name evidence="7" type="ORF">R28058_17901</name>
</gene>
<dbReference type="Gene3D" id="3.30.70.240">
    <property type="match status" value="1"/>
</dbReference>
<evidence type="ECO:0000256" key="4">
    <source>
        <dbReference type="ARBA" id="ARBA00023134"/>
    </source>
</evidence>
<dbReference type="PROSITE" id="PS51722">
    <property type="entry name" value="G_TR_2"/>
    <property type="match status" value="1"/>
</dbReference>
<dbReference type="InterPro" id="IPR005225">
    <property type="entry name" value="Small_GTP-bd"/>
</dbReference>
<dbReference type="GO" id="GO:0005525">
    <property type="term" value="F:GTP binding"/>
    <property type="evidence" value="ECO:0007669"/>
    <property type="project" value="UniProtKB-KW"/>
</dbReference>
<evidence type="ECO:0000256" key="5">
    <source>
        <dbReference type="ARBA" id="ARBA00023251"/>
    </source>
</evidence>
<dbReference type="GO" id="GO:0003924">
    <property type="term" value="F:GTPase activity"/>
    <property type="evidence" value="ECO:0007669"/>
    <property type="project" value="InterPro"/>
</dbReference>
<keyword evidence="3" id="KW-0648">Protein biosynthesis</keyword>
<dbReference type="InterPro" id="IPR000795">
    <property type="entry name" value="T_Tr_GTP-bd_dom"/>
</dbReference>
<dbReference type="InterPro" id="IPR035650">
    <property type="entry name" value="Tet_C"/>
</dbReference>
<dbReference type="OrthoDB" id="9801472at2"/>
<dbReference type="InterPro" id="IPR014721">
    <property type="entry name" value="Ribsml_uS5_D2-typ_fold_subgr"/>
</dbReference>
<keyword evidence="2" id="KW-0547">Nucleotide-binding</keyword>
<organism evidence="7 8">
    <name type="scientific">Paraclostridium sordellii</name>
    <name type="common">Clostridium sordellii</name>
    <dbReference type="NCBI Taxonomy" id="1505"/>
    <lineage>
        <taxon>Bacteria</taxon>
        <taxon>Bacillati</taxon>
        <taxon>Bacillota</taxon>
        <taxon>Clostridia</taxon>
        <taxon>Peptostreptococcales</taxon>
        <taxon>Peptostreptococcaceae</taxon>
        <taxon>Paraclostridium</taxon>
    </lineage>
</organism>
<dbReference type="SMART" id="SM00889">
    <property type="entry name" value="EFG_IV"/>
    <property type="match status" value="1"/>
</dbReference>
<dbReference type="SUPFAM" id="SSF52540">
    <property type="entry name" value="P-loop containing nucleoside triphosphate hydrolases"/>
    <property type="match status" value="1"/>
</dbReference>
<dbReference type="Pfam" id="PF00009">
    <property type="entry name" value="GTP_EFTU"/>
    <property type="match status" value="1"/>
</dbReference>
<dbReference type="RefSeq" id="WP_055342125.1">
    <property type="nucleotide sequence ID" value="NZ_CDNI01000003.1"/>
</dbReference>
<dbReference type="Gene3D" id="2.40.30.10">
    <property type="entry name" value="Translation factors"/>
    <property type="match status" value="1"/>
</dbReference>
<proteinExistence type="predicted"/>
<dbReference type="SUPFAM" id="SSF50447">
    <property type="entry name" value="Translation proteins"/>
    <property type="match status" value="1"/>
</dbReference>
<dbReference type="InterPro" id="IPR035647">
    <property type="entry name" value="EFG_III/V"/>
</dbReference>
<comment type="function">
    <text evidence="1">Abolishes the inhibitory effect of tetracyclin on protein synthesis by a non-covalent modification of the ribosomes.</text>
</comment>